<accession>A0ABV0JUA5</accession>
<gene>
    <name evidence="2" type="ORF">NDI37_21525</name>
</gene>
<keyword evidence="3" id="KW-1185">Reference proteome</keyword>
<feature type="transmembrane region" description="Helical" evidence="1">
    <location>
        <begin position="40"/>
        <end position="61"/>
    </location>
</feature>
<keyword evidence="1" id="KW-1133">Transmembrane helix</keyword>
<dbReference type="Proteomes" id="UP001442494">
    <property type="component" value="Unassembled WGS sequence"/>
</dbReference>
<keyword evidence="1" id="KW-0812">Transmembrane</keyword>
<evidence type="ECO:0000313" key="3">
    <source>
        <dbReference type="Proteomes" id="UP001442494"/>
    </source>
</evidence>
<name>A0ABV0JUA5_9CYAN</name>
<proteinExistence type="predicted"/>
<reference evidence="2 3" key="1">
    <citation type="submission" date="2022-04" db="EMBL/GenBank/DDBJ databases">
        <title>Positive selection, recombination, and allopatry shape intraspecific diversity of widespread and dominant cyanobacteria.</title>
        <authorList>
            <person name="Wei J."/>
            <person name="Shu W."/>
            <person name="Hu C."/>
        </authorList>
    </citation>
    <scope>NUCLEOTIDE SEQUENCE [LARGE SCALE GENOMIC DNA]</scope>
    <source>
        <strain evidence="2 3">GB2-A5</strain>
    </source>
</reference>
<protein>
    <submittedName>
        <fullName evidence="2">Uncharacterized protein</fullName>
    </submittedName>
</protein>
<evidence type="ECO:0000313" key="2">
    <source>
        <dbReference type="EMBL" id="MEP0867034.1"/>
    </source>
</evidence>
<evidence type="ECO:0000256" key="1">
    <source>
        <dbReference type="SAM" id="Phobius"/>
    </source>
</evidence>
<dbReference type="EMBL" id="JAMPKK010000057">
    <property type="protein sequence ID" value="MEP0867034.1"/>
    <property type="molecule type" value="Genomic_DNA"/>
</dbReference>
<keyword evidence="1" id="KW-0472">Membrane</keyword>
<sequence length="85" mass="9680">MRANTSKVIAEGRWELQAGNLTLLLNALSRGCYRRCAMQLVFALLWSRTIILSVMLSISTICWRCQLAHYFSSQVLAGFREKAEI</sequence>
<comment type="caution">
    <text evidence="2">The sequence shown here is derived from an EMBL/GenBank/DDBJ whole genome shotgun (WGS) entry which is preliminary data.</text>
</comment>
<organism evidence="2 3">
    <name type="scientific">Funiculus sociatus GB2-A5</name>
    <dbReference type="NCBI Taxonomy" id="2933946"/>
    <lineage>
        <taxon>Bacteria</taxon>
        <taxon>Bacillati</taxon>
        <taxon>Cyanobacteriota</taxon>
        <taxon>Cyanophyceae</taxon>
        <taxon>Coleofasciculales</taxon>
        <taxon>Coleofasciculaceae</taxon>
        <taxon>Funiculus</taxon>
    </lineage>
</organism>
<dbReference type="RefSeq" id="WP_190424577.1">
    <property type="nucleotide sequence ID" value="NZ_JAMPKK010000057.1"/>
</dbReference>